<dbReference type="InterPro" id="IPR044066">
    <property type="entry name" value="TRIAD_supradom"/>
</dbReference>
<dbReference type="Pfam" id="PF01485">
    <property type="entry name" value="IBR"/>
    <property type="match status" value="1"/>
</dbReference>
<feature type="region of interest" description="Disordered" evidence="9">
    <location>
        <begin position="107"/>
        <end position="145"/>
    </location>
</feature>
<keyword evidence="5" id="KW-0677">Repeat</keyword>
<dbReference type="PANTHER" id="PTHR11685">
    <property type="entry name" value="RBR FAMILY RING FINGER AND IBR DOMAIN-CONTAINING"/>
    <property type="match status" value="1"/>
</dbReference>
<dbReference type="Gene3D" id="3.30.40.10">
    <property type="entry name" value="Zinc/RING finger domain, C3HC4 (zinc finger)"/>
    <property type="match status" value="1"/>
</dbReference>
<keyword evidence="7" id="KW-0833">Ubl conjugation pathway</keyword>
<sequence length="446" mass="49619">MSRDRVEPSGSVGDLLQLVATLSLQDINDVQANRKGKARQGALLSDEELAFQLYAEEANSLLTVANDAILASSIDEALKTDCAIIRQMVASENVAIRDRQLAMAMAQGRAPPTPASEPAPAPLTTAARPGQIQSTSSSRSGVWGAGGSHTGSVVTFVRTPAADVDLPYNECVICMEKIKRNQIRAPCGHYYDLKCLIDLFKSTLTDESLFPPRCCQQPFVFDELRPYFDLDLAIDFEKKSLEFSVGNRVYCYQPTCSSFLGPATDTAAPMVCDECFSHTCGHCKEASHGTSSCSAKHDAAVLDLAEREGWKRCPGCHRLVELTMGCYHMTCICRKQFCYVCTETWKTCHCPQWEENRLLDAATDRVNRQIGRGQQARAAMANNDFGRRVAQEAERLRTNHHCEHNFWQYRAGGGRCEWCNFNLPTFLLRCRGCETLACVRCRRNRV</sequence>
<evidence type="ECO:0000259" key="10">
    <source>
        <dbReference type="PROSITE" id="PS51873"/>
    </source>
</evidence>
<dbReference type="InterPro" id="IPR013083">
    <property type="entry name" value="Znf_RING/FYVE/PHD"/>
</dbReference>
<comment type="catalytic activity">
    <reaction evidence="1">
        <text>[E2 ubiquitin-conjugating enzyme]-S-ubiquitinyl-L-cysteine + [acceptor protein]-L-lysine = [E2 ubiquitin-conjugating enzyme]-L-cysteine + [acceptor protein]-N(6)-ubiquitinyl-L-lysine.</text>
        <dbReference type="EC" id="2.3.2.31"/>
    </reaction>
</comment>
<keyword evidence="8" id="KW-0862">Zinc</keyword>
<evidence type="ECO:0000313" key="12">
    <source>
        <dbReference type="Proteomes" id="UP000813824"/>
    </source>
</evidence>
<dbReference type="SUPFAM" id="SSF57850">
    <property type="entry name" value="RING/U-box"/>
    <property type="match status" value="2"/>
</dbReference>
<proteinExistence type="predicted"/>
<keyword evidence="3" id="KW-0808">Transferase</keyword>
<dbReference type="InterPro" id="IPR002867">
    <property type="entry name" value="IBR_dom"/>
</dbReference>
<comment type="caution">
    <text evidence="11">The sequence shown here is derived from an EMBL/GenBank/DDBJ whole genome shotgun (WGS) entry which is preliminary data.</text>
</comment>
<evidence type="ECO:0000256" key="4">
    <source>
        <dbReference type="ARBA" id="ARBA00022723"/>
    </source>
</evidence>
<feature type="domain" description="RING-type" evidence="10">
    <location>
        <begin position="167"/>
        <end position="359"/>
    </location>
</feature>
<keyword evidence="12" id="KW-1185">Reference proteome</keyword>
<evidence type="ECO:0000256" key="5">
    <source>
        <dbReference type="ARBA" id="ARBA00022737"/>
    </source>
</evidence>
<accession>A0A8K0UMX7</accession>
<dbReference type="GO" id="GO:0008270">
    <property type="term" value="F:zinc ion binding"/>
    <property type="evidence" value="ECO:0007669"/>
    <property type="project" value="UniProtKB-KW"/>
</dbReference>
<feature type="compositionally biased region" description="Polar residues" evidence="9">
    <location>
        <begin position="131"/>
        <end position="140"/>
    </location>
</feature>
<dbReference type="GO" id="GO:0061630">
    <property type="term" value="F:ubiquitin protein ligase activity"/>
    <property type="evidence" value="ECO:0007669"/>
    <property type="project" value="UniProtKB-EC"/>
</dbReference>
<evidence type="ECO:0000256" key="3">
    <source>
        <dbReference type="ARBA" id="ARBA00022679"/>
    </source>
</evidence>
<organism evidence="11 12">
    <name type="scientific">Cristinia sonorae</name>
    <dbReference type="NCBI Taxonomy" id="1940300"/>
    <lineage>
        <taxon>Eukaryota</taxon>
        <taxon>Fungi</taxon>
        <taxon>Dikarya</taxon>
        <taxon>Basidiomycota</taxon>
        <taxon>Agaricomycotina</taxon>
        <taxon>Agaricomycetes</taxon>
        <taxon>Agaricomycetidae</taxon>
        <taxon>Agaricales</taxon>
        <taxon>Pleurotineae</taxon>
        <taxon>Stephanosporaceae</taxon>
        <taxon>Cristinia</taxon>
    </lineage>
</organism>
<evidence type="ECO:0000256" key="6">
    <source>
        <dbReference type="ARBA" id="ARBA00022771"/>
    </source>
</evidence>
<dbReference type="EMBL" id="JAEVFJ010000015">
    <property type="protein sequence ID" value="KAH8100561.1"/>
    <property type="molecule type" value="Genomic_DNA"/>
</dbReference>
<evidence type="ECO:0000256" key="1">
    <source>
        <dbReference type="ARBA" id="ARBA00001798"/>
    </source>
</evidence>
<dbReference type="GO" id="GO:0016567">
    <property type="term" value="P:protein ubiquitination"/>
    <property type="evidence" value="ECO:0007669"/>
    <property type="project" value="InterPro"/>
</dbReference>
<evidence type="ECO:0000256" key="9">
    <source>
        <dbReference type="SAM" id="MobiDB-lite"/>
    </source>
</evidence>
<keyword evidence="6" id="KW-0863">Zinc-finger</keyword>
<evidence type="ECO:0000256" key="8">
    <source>
        <dbReference type="ARBA" id="ARBA00022833"/>
    </source>
</evidence>
<dbReference type="Proteomes" id="UP000813824">
    <property type="component" value="Unassembled WGS sequence"/>
</dbReference>
<dbReference type="InterPro" id="IPR031127">
    <property type="entry name" value="E3_UB_ligase_RBR"/>
</dbReference>
<dbReference type="OrthoDB" id="9977870at2759"/>
<dbReference type="AlphaFoldDB" id="A0A8K0UMX7"/>
<name>A0A8K0UMX7_9AGAR</name>
<gene>
    <name evidence="11" type="ORF">BXZ70DRAFT_1000275</name>
</gene>
<reference evidence="11" key="1">
    <citation type="journal article" date="2021" name="New Phytol.">
        <title>Evolutionary innovations through gain and loss of genes in the ectomycorrhizal Boletales.</title>
        <authorList>
            <person name="Wu G."/>
            <person name="Miyauchi S."/>
            <person name="Morin E."/>
            <person name="Kuo A."/>
            <person name="Drula E."/>
            <person name="Varga T."/>
            <person name="Kohler A."/>
            <person name="Feng B."/>
            <person name="Cao Y."/>
            <person name="Lipzen A."/>
            <person name="Daum C."/>
            <person name="Hundley H."/>
            <person name="Pangilinan J."/>
            <person name="Johnson J."/>
            <person name="Barry K."/>
            <person name="LaButti K."/>
            <person name="Ng V."/>
            <person name="Ahrendt S."/>
            <person name="Min B."/>
            <person name="Choi I.G."/>
            <person name="Park H."/>
            <person name="Plett J.M."/>
            <person name="Magnuson J."/>
            <person name="Spatafora J.W."/>
            <person name="Nagy L.G."/>
            <person name="Henrissat B."/>
            <person name="Grigoriev I.V."/>
            <person name="Yang Z.L."/>
            <person name="Xu J."/>
            <person name="Martin F.M."/>
        </authorList>
    </citation>
    <scope>NUCLEOTIDE SEQUENCE</scope>
    <source>
        <strain evidence="11">KKN 215</strain>
    </source>
</reference>
<evidence type="ECO:0000256" key="2">
    <source>
        <dbReference type="ARBA" id="ARBA00012251"/>
    </source>
</evidence>
<dbReference type="CDD" id="cd20335">
    <property type="entry name" value="BRcat_RBR"/>
    <property type="match status" value="1"/>
</dbReference>
<keyword evidence="4" id="KW-0479">Metal-binding</keyword>
<evidence type="ECO:0000313" key="11">
    <source>
        <dbReference type="EMBL" id="KAH8100561.1"/>
    </source>
</evidence>
<dbReference type="CDD" id="cd22584">
    <property type="entry name" value="Rcat_RBR_unk"/>
    <property type="match status" value="1"/>
</dbReference>
<feature type="compositionally biased region" description="Pro residues" evidence="9">
    <location>
        <begin position="111"/>
        <end position="121"/>
    </location>
</feature>
<dbReference type="PROSITE" id="PS51873">
    <property type="entry name" value="TRIAD"/>
    <property type="match status" value="1"/>
</dbReference>
<evidence type="ECO:0000256" key="7">
    <source>
        <dbReference type="ARBA" id="ARBA00022786"/>
    </source>
</evidence>
<protein>
    <recommendedName>
        <fullName evidence="2">RBR-type E3 ubiquitin transferase</fullName>
        <ecNumber evidence="2">2.3.2.31</ecNumber>
    </recommendedName>
</protein>
<dbReference type="Gene3D" id="1.20.120.1750">
    <property type="match status" value="1"/>
</dbReference>
<dbReference type="EC" id="2.3.2.31" evidence="2"/>